<keyword evidence="2" id="KW-1185">Reference proteome</keyword>
<gene>
    <name evidence="1" type="ORF">TNIN_464921</name>
</gene>
<name>A0A8X6XZ98_9ARAC</name>
<comment type="caution">
    <text evidence="1">The sequence shown here is derived from an EMBL/GenBank/DDBJ whole genome shotgun (WGS) entry which is preliminary data.</text>
</comment>
<protein>
    <submittedName>
        <fullName evidence="1">Uncharacterized protein</fullName>
    </submittedName>
</protein>
<dbReference type="EMBL" id="BMAV01013654">
    <property type="protein sequence ID" value="GFY61454.1"/>
    <property type="molecule type" value="Genomic_DNA"/>
</dbReference>
<organism evidence="1 2">
    <name type="scientific">Trichonephila inaurata madagascariensis</name>
    <dbReference type="NCBI Taxonomy" id="2747483"/>
    <lineage>
        <taxon>Eukaryota</taxon>
        <taxon>Metazoa</taxon>
        <taxon>Ecdysozoa</taxon>
        <taxon>Arthropoda</taxon>
        <taxon>Chelicerata</taxon>
        <taxon>Arachnida</taxon>
        <taxon>Araneae</taxon>
        <taxon>Araneomorphae</taxon>
        <taxon>Entelegynae</taxon>
        <taxon>Araneoidea</taxon>
        <taxon>Nephilidae</taxon>
        <taxon>Trichonephila</taxon>
        <taxon>Trichonephila inaurata</taxon>
    </lineage>
</organism>
<dbReference type="AlphaFoldDB" id="A0A8X6XZ98"/>
<evidence type="ECO:0000313" key="1">
    <source>
        <dbReference type="EMBL" id="GFY61454.1"/>
    </source>
</evidence>
<accession>A0A8X6XZ98</accession>
<proteinExistence type="predicted"/>
<reference evidence="1" key="1">
    <citation type="submission" date="2020-08" db="EMBL/GenBank/DDBJ databases">
        <title>Multicomponent nature underlies the extraordinary mechanical properties of spider dragline silk.</title>
        <authorList>
            <person name="Kono N."/>
            <person name="Nakamura H."/>
            <person name="Mori M."/>
            <person name="Yoshida Y."/>
            <person name="Ohtoshi R."/>
            <person name="Malay A.D."/>
            <person name="Moran D.A.P."/>
            <person name="Tomita M."/>
            <person name="Numata K."/>
            <person name="Arakawa K."/>
        </authorList>
    </citation>
    <scope>NUCLEOTIDE SEQUENCE</scope>
</reference>
<dbReference type="OrthoDB" id="10357242at2759"/>
<evidence type="ECO:0000313" key="2">
    <source>
        <dbReference type="Proteomes" id="UP000886998"/>
    </source>
</evidence>
<sequence>MGDYISGPLWRVWKSQWSSDSSLTRVQHRILSLRKGLNCDFLLDAMSRESNTQEVVVYFWWDPGRSRDTNLLCTPHRMTQNSLPPQTSVSHS</sequence>
<dbReference type="Proteomes" id="UP000886998">
    <property type="component" value="Unassembled WGS sequence"/>
</dbReference>